<dbReference type="Pfam" id="PF05157">
    <property type="entry name" value="MshEN"/>
    <property type="match status" value="1"/>
</dbReference>
<dbReference type="SUPFAM" id="SSF160246">
    <property type="entry name" value="EspE N-terminal domain-like"/>
    <property type="match status" value="1"/>
</dbReference>
<evidence type="ECO:0000313" key="6">
    <source>
        <dbReference type="Proteomes" id="UP000029227"/>
    </source>
</evidence>
<organism evidence="5 6">
    <name type="scientific">Photobacterium aphoticum</name>
    <dbReference type="NCBI Taxonomy" id="754436"/>
    <lineage>
        <taxon>Bacteria</taxon>
        <taxon>Pseudomonadati</taxon>
        <taxon>Pseudomonadota</taxon>
        <taxon>Gammaproteobacteria</taxon>
        <taxon>Vibrionales</taxon>
        <taxon>Vibrionaceae</taxon>
        <taxon>Photobacterium</taxon>
    </lineage>
</organism>
<protein>
    <submittedName>
        <fullName evidence="5">MSHA biogenesis protein MshE</fullName>
    </submittedName>
</protein>
<dbReference type="EMBL" id="BBMN01000011">
    <property type="protein sequence ID" value="GAL06382.1"/>
    <property type="molecule type" value="Genomic_DNA"/>
</dbReference>
<feature type="domain" description="Bacterial type II secretion system protein E" evidence="4">
    <location>
        <begin position="381"/>
        <end position="395"/>
    </location>
</feature>
<dbReference type="InterPro" id="IPR003593">
    <property type="entry name" value="AAA+_ATPase"/>
</dbReference>
<dbReference type="Pfam" id="PF00437">
    <property type="entry name" value="T2SSE"/>
    <property type="match status" value="1"/>
</dbReference>
<name>A0A090RFN9_9GAMM</name>
<dbReference type="FunFam" id="3.30.300.160:FF:000002">
    <property type="entry name" value="Type II secretion system protein E"/>
    <property type="match status" value="1"/>
</dbReference>
<reference evidence="5 6" key="1">
    <citation type="journal article" date="2014" name="Genome Announc.">
        <title>Draft Genome Sequences of Two Vibrionaceae Species, Vibrio ponticus C121 and Photobacterium aphoticum C119, Isolated as Coral Reef Microbiota.</title>
        <authorList>
            <person name="Al-saari N."/>
            <person name="Meirelles P.M."/>
            <person name="Mino S."/>
            <person name="Suda W."/>
            <person name="Oshima K."/>
            <person name="Hattori M."/>
            <person name="Ohkuma M."/>
            <person name="Thompson F.L."/>
            <person name="Gomez-Gil B."/>
            <person name="Sawabe T."/>
            <person name="Sawabe T."/>
        </authorList>
    </citation>
    <scope>NUCLEOTIDE SEQUENCE [LARGE SCALE GENOMIC DNA]</scope>
    <source>
        <strain evidence="5 6">JCM 19237</strain>
    </source>
</reference>
<dbReference type="GO" id="GO:0005886">
    <property type="term" value="C:plasma membrane"/>
    <property type="evidence" value="ECO:0007669"/>
    <property type="project" value="TreeGrafter"/>
</dbReference>
<dbReference type="eggNOG" id="COG2804">
    <property type="taxonomic scope" value="Bacteria"/>
</dbReference>
<dbReference type="Gene3D" id="3.40.50.300">
    <property type="entry name" value="P-loop containing nucleotide triphosphate hydrolases"/>
    <property type="match status" value="1"/>
</dbReference>
<dbReference type="AlphaFoldDB" id="A0A090RFN9"/>
<dbReference type="InterPro" id="IPR007831">
    <property type="entry name" value="T2SS_GspE_N"/>
</dbReference>
<evidence type="ECO:0000256" key="1">
    <source>
        <dbReference type="ARBA" id="ARBA00006611"/>
    </source>
</evidence>
<dbReference type="PANTHER" id="PTHR30258:SF29">
    <property type="entry name" value="MSHA PILUS ASSEMBLY ATPASE MSHE"/>
    <property type="match status" value="1"/>
</dbReference>
<evidence type="ECO:0000256" key="2">
    <source>
        <dbReference type="ARBA" id="ARBA00022741"/>
    </source>
</evidence>
<dbReference type="InterPro" id="IPR001482">
    <property type="entry name" value="T2SS/T4SS_dom"/>
</dbReference>
<dbReference type="Gene3D" id="3.30.450.90">
    <property type="match status" value="1"/>
</dbReference>
<gene>
    <name evidence="5" type="ORF">JCM19237_2473</name>
</gene>
<dbReference type="GO" id="GO:0005524">
    <property type="term" value="F:ATP binding"/>
    <property type="evidence" value="ECO:0007669"/>
    <property type="project" value="UniProtKB-KW"/>
</dbReference>
<dbReference type="GO" id="GO:0016887">
    <property type="term" value="F:ATP hydrolysis activity"/>
    <property type="evidence" value="ECO:0007669"/>
    <property type="project" value="TreeGrafter"/>
</dbReference>
<proteinExistence type="inferred from homology"/>
<comment type="caution">
    <text evidence="5">The sequence shown here is derived from an EMBL/GenBank/DDBJ whole genome shotgun (WGS) entry which is preliminary data.</text>
</comment>
<dbReference type="FunFam" id="3.30.450.90:FF:000001">
    <property type="entry name" value="Type II secretion system ATPase GspE"/>
    <property type="match status" value="1"/>
</dbReference>
<comment type="similarity">
    <text evidence="1">Belongs to the GSP E family.</text>
</comment>
<sequence>MPIRLRKRLGDLLIEEGIVTAEQIEQALDNQQSSGRKLGDTLISMGFLSEQQMLQFLSQQLDIPLVDLNRVSVDLEAVPLLAEVHARRLRALVIGERDGIARVAMSDPADLAAQEALYNQLGDYRVELVITPERQLIAAFDRYYRRTQEIVSFAEQLQAEHQHIADYSFGFDEDDSNDVTVVKLINSLFEDAIQVGASDIHIEPDSDVLRIRQRIDGVLHETLINEAGVASALVLRLKLMSSLDISEKRLPQDGRFNMKVRGQSVDVRLSTMPVQYGESVVMRLLNQSAGILSLDQIGMPADILQRFRRQLRRPHGMILVTGPTGSGKTTTLYGALNELNKPGKKLITAEDPVEYRLPRVNQVQVNSKIGLTFSSILRTFLRQDPDIILVGEMRDQETVEIGLRSALTGHLVLSTLHTNDAIDSALRMIDMEAPGYLVASAVRAVLAQRLIRRVCRDCHEPAATEAEQQQWLAARFPDAQSETFHRGRGCQSCNFTGYRGRVGVFELLEMTPEMMDALRAGDTVLFSQLARQSEGYQPLVVSAMALAQAGVTSLEEVMMLGEGDEFF</sequence>
<keyword evidence="2" id="KW-0547">Nucleotide-binding</keyword>
<dbReference type="InterPro" id="IPR037257">
    <property type="entry name" value="T2SS_E_N_sf"/>
</dbReference>
<dbReference type="Gene3D" id="3.30.300.160">
    <property type="entry name" value="Type II secretion system, protein E, N-terminal domain"/>
    <property type="match status" value="1"/>
</dbReference>
<dbReference type="Proteomes" id="UP000029227">
    <property type="component" value="Unassembled WGS sequence"/>
</dbReference>
<evidence type="ECO:0000256" key="3">
    <source>
        <dbReference type="ARBA" id="ARBA00022840"/>
    </source>
</evidence>
<evidence type="ECO:0000259" key="4">
    <source>
        <dbReference type="PROSITE" id="PS00662"/>
    </source>
</evidence>
<dbReference type="FunFam" id="3.40.50.300:FF:000398">
    <property type="entry name" value="Type IV pilus assembly ATPase PilB"/>
    <property type="match status" value="1"/>
</dbReference>
<dbReference type="PROSITE" id="PS00662">
    <property type="entry name" value="T2SP_E"/>
    <property type="match status" value="1"/>
</dbReference>
<evidence type="ECO:0000313" key="5">
    <source>
        <dbReference type="EMBL" id="GAL06382.1"/>
    </source>
</evidence>
<dbReference type="InterPro" id="IPR027417">
    <property type="entry name" value="P-loop_NTPase"/>
</dbReference>
<keyword evidence="3" id="KW-0067">ATP-binding</keyword>
<dbReference type="SUPFAM" id="SSF52540">
    <property type="entry name" value="P-loop containing nucleoside triphosphate hydrolases"/>
    <property type="match status" value="1"/>
</dbReference>
<dbReference type="STRING" id="754436.JCM19237_2473"/>
<dbReference type="CDD" id="cd01129">
    <property type="entry name" value="PulE-GspE-like"/>
    <property type="match status" value="1"/>
</dbReference>
<accession>A0A090RFN9</accession>
<dbReference type="PANTHER" id="PTHR30258">
    <property type="entry name" value="TYPE II SECRETION SYSTEM PROTEIN GSPE-RELATED"/>
    <property type="match status" value="1"/>
</dbReference>
<dbReference type="SMART" id="SM00382">
    <property type="entry name" value="AAA"/>
    <property type="match status" value="1"/>
</dbReference>